<proteinExistence type="predicted"/>
<protein>
    <submittedName>
        <fullName evidence="2">Low temperature requirement protein A</fullName>
    </submittedName>
</protein>
<keyword evidence="1" id="KW-1133">Transmembrane helix</keyword>
<dbReference type="EMBL" id="JADEYS010000034">
    <property type="protein sequence ID" value="MBE9399713.1"/>
    <property type="molecule type" value="Genomic_DNA"/>
</dbReference>
<feature type="transmembrane region" description="Helical" evidence="1">
    <location>
        <begin position="12"/>
        <end position="31"/>
    </location>
</feature>
<feature type="transmembrane region" description="Helical" evidence="1">
    <location>
        <begin position="224"/>
        <end position="245"/>
    </location>
</feature>
<sequence length="380" mass="42956">MITPLYLSKNRHATWLELFFDLVFVAVIGVVTHDLAHTHNGHIGIEQLARFPLVFIPVWWIWMTHTLFANRFDRDSREQRLITLGIMGLLVLMSTFVETSLEEHFSQFVALYAFIRLLMAGLYGYIHSRHSDEVVFAKDMALSITAGAAISLSALAFEGWVKFILFYAGIAVDMVWQIVLRHKAETRPIDRRHLVERVGLLAIIILGESVIAMVAALSDVSWQMTSITGAIVGFAMIGAIWWIYFDSFEALERSKRLTTANVLIYSHLFLCMGLLILANMIRHSILGDLDTPTFSLLAIIGLVFFYLGKQVPYWYAFPPWRKAIIGNTLVCVSITVASSFLPSNVLSLTGMMSGMLIYVYLTHKRILSVSVDQYLDSEAH</sequence>
<dbReference type="PANTHER" id="PTHR36840">
    <property type="entry name" value="BLL5714 PROTEIN"/>
    <property type="match status" value="1"/>
</dbReference>
<evidence type="ECO:0000313" key="2">
    <source>
        <dbReference type="EMBL" id="MBE9399713.1"/>
    </source>
</evidence>
<feature type="transmembrane region" description="Helical" evidence="1">
    <location>
        <begin position="320"/>
        <end position="339"/>
    </location>
</feature>
<feature type="transmembrane region" description="Helical" evidence="1">
    <location>
        <begin position="163"/>
        <end position="180"/>
    </location>
</feature>
<feature type="transmembrane region" description="Helical" evidence="1">
    <location>
        <begin position="293"/>
        <end position="308"/>
    </location>
</feature>
<dbReference type="AlphaFoldDB" id="A0A8J7FKF2"/>
<feature type="transmembrane region" description="Helical" evidence="1">
    <location>
        <begin position="51"/>
        <end position="69"/>
    </location>
</feature>
<dbReference type="InterPro" id="IPR010640">
    <property type="entry name" value="Low_temperature_requirement_A"/>
</dbReference>
<accession>A0A8J7FKF2</accession>
<dbReference type="RefSeq" id="WP_193955406.1">
    <property type="nucleotide sequence ID" value="NZ_JADEYS010000034.1"/>
</dbReference>
<keyword evidence="3" id="KW-1185">Reference proteome</keyword>
<comment type="caution">
    <text evidence="2">The sequence shown here is derived from an EMBL/GenBank/DDBJ whole genome shotgun (WGS) entry which is preliminary data.</text>
</comment>
<dbReference type="Pfam" id="PF06772">
    <property type="entry name" value="LtrA"/>
    <property type="match status" value="1"/>
</dbReference>
<name>A0A8J7FKF2_9GAMM</name>
<feature type="transmembrane region" description="Helical" evidence="1">
    <location>
        <begin position="200"/>
        <end position="218"/>
    </location>
</feature>
<organism evidence="2 3">
    <name type="scientific">Pontibacterium sinense</name>
    <dbReference type="NCBI Taxonomy" id="2781979"/>
    <lineage>
        <taxon>Bacteria</taxon>
        <taxon>Pseudomonadati</taxon>
        <taxon>Pseudomonadota</taxon>
        <taxon>Gammaproteobacteria</taxon>
        <taxon>Oceanospirillales</taxon>
        <taxon>Oceanospirillaceae</taxon>
        <taxon>Pontibacterium</taxon>
    </lineage>
</organism>
<evidence type="ECO:0000313" key="3">
    <source>
        <dbReference type="Proteomes" id="UP000640333"/>
    </source>
</evidence>
<feature type="transmembrane region" description="Helical" evidence="1">
    <location>
        <begin position="109"/>
        <end position="128"/>
    </location>
</feature>
<feature type="transmembrane region" description="Helical" evidence="1">
    <location>
        <begin position="140"/>
        <end position="157"/>
    </location>
</feature>
<feature type="transmembrane region" description="Helical" evidence="1">
    <location>
        <begin position="81"/>
        <end position="97"/>
    </location>
</feature>
<feature type="transmembrane region" description="Helical" evidence="1">
    <location>
        <begin position="257"/>
        <end position="281"/>
    </location>
</feature>
<keyword evidence="1" id="KW-0472">Membrane</keyword>
<gene>
    <name evidence="2" type="ORF">IOQ59_20810</name>
</gene>
<keyword evidence="1" id="KW-0812">Transmembrane</keyword>
<dbReference type="Proteomes" id="UP000640333">
    <property type="component" value="Unassembled WGS sequence"/>
</dbReference>
<evidence type="ECO:0000256" key="1">
    <source>
        <dbReference type="SAM" id="Phobius"/>
    </source>
</evidence>
<reference evidence="2" key="1">
    <citation type="submission" date="2020-10" db="EMBL/GenBank/DDBJ databases">
        <title>Bacterium isolated from coastal waters sediment.</title>
        <authorList>
            <person name="Chen R.-J."/>
            <person name="Lu D.-C."/>
            <person name="Zhu K.-L."/>
            <person name="Du Z.-J."/>
        </authorList>
    </citation>
    <scope>NUCLEOTIDE SEQUENCE</scope>
    <source>
        <strain evidence="2">N1Y112</strain>
    </source>
</reference>
<dbReference type="PANTHER" id="PTHR36840:SF1">
    <property type="entry name" value="BLL5714 PROTEIN"/>
    <property type="match status" value="1"/>
</dbReference>